<proteinExistence type="predicted"/>
<evidence type="ECO:0000313" key="1">
    <source>
        <dbReference type="EMBL" id="MWG36948.1"/>
    </source>
</evidence>
<dbReference type="EMBL" id="WSZK01000047">
    <property type="protein sequence ID" value="MWG36948.1"/>
    <property type="molecule type" value="Genomic_DNA"/>
</dbReference>
<organism evidence="1 2">
    <name type="scientific">Halomarina oriensis</name>
    <dbReference type="NCBI Taxonomy" id="671145"/>
    <lineage>
        <taxon>Archaea</taxon>
        <taxon>Methanobacteriati</taxon>
        <taxon>Methanobacteriota</taxon>
        <taxon>Stenosarchaea group</taxon>
        <taxon>Halobacteria</taxon>
        <taxon>Halobacteriales</taxon>
        <taxon>Natronomonadaceae</taxon>
        <taxon>Halomarina</taxon>
    </lineage>
</organism>
<dbReference type="AlphaFoldDB" id="A0A6B0GYW5"/>
<keyword evidence="2" id="KW-1185">Reference proteome</keyword>
<dbReference type="RefSeq" id="WP_158206594.1">
    <property type="nucleotide sequence ID" value="NZ_WSZK01000047.1"/>
</dbReference>
<gene>
    <name evidence="1" type="ORF">GQS65_21090</name>
</gene>
<protein>
    <submittedName>
        <fullName evidence="1">Uncharacterized protein</fullName>
    </submittedName>
</protein>
<dbReference type="Proteomes" id="UP000451471">
    <property type="component" value="Unassembled WGS sequence"/>
</dbReference>
<name>A0A6B0GYW5_9EURY</name>
<comment type="caution">
    <text evidence="1">The sequence shown here is derived from an EMBL/GenBank/DDBJ whole genome shotgun (WGS) entry which is preliminary data.</text>
</comment>
<evidence type="ECO:0000313" key="2">
    <source>
        <dbReference type="Proteomes" id="UP000451471"/>
    </source>
</evidence>
<sequence length="61" mass="6595">MALLGLTTAFVVSLLVYGYGDGRTRQFARTGFWGLALIEMGLTLDGITHATDLVIRILPVV</sequence>
<accession>A0A6B0GYW5</accession>
<reference evidence="1 2" key="1">
    <citation type="submission" date="2019-12" db="EMBL/GenBank/DDBJ databases">
        <title>Halocatena pleomorpha gen. nov. sp. nov., an extremely halophilic archaeon of family Halobacteriaceae isolated from saltpan soil.</title>
        <authorList>
            <person name="Pal Y."/>
            <person name="Verma A."/>
            <person name="Krishnamurthi S."/>
            <person name="Kumar P."/>
        </authorList>
    </citation>
    <scope>NUCLEOTIDE SEQUENCE [LARGE SCALE GENOMIC DNA]</scope>
    <source>
        <strain evidence="1 2">JCM 16495</strain>
    </source>
</reference>